<dbReference type="Proteomes" id="UP000234681">
    <property type="component" value="Chromosome 11"/>
</dbReference>
<gene>
    <name evidence="2" type="ORF">rCG_58683</name>
</gene>
<reference evidence="3" key="1">
    <citation type="submission" date="2005-09" db="EMBL/GenBank/DDBJ databases">
        <authorList>
            <person name="Mural R.J."/>
            <person name="Li P.W."/>
            <person name="Adams M.D."/>
            <person name="Amanatides P.G."/>
            <person name="Baden-Tillson H."/>
            <person name="Barnstead M."/>
            <person name="Chin S.H."/>
            <person name="Dew I."/>
            <person name="Evans C.A."/>
            <person name="Ferriera S."/>
            <person name="Flanigan M."/>
            <person name="Fosler C."/>
            <person name="Glodek A."/>
            <person name="Gu Z."/>
            <person name="Holt R.A."/>
            <person name="Jennings D."/>
            <person name="Kraft C.L."/>
            <person name="Lu F."/>
            <person name="Nguyen T."/>
            <person name="Nusskern D.R."/>
            <person name="Pfannkoch C.M."/>
            <person name="Sitter C."/>
            <person name="Sutton G.G."/>
            <person name="Venter J.C."/>
            <person name="Wang Z."/>
            <person name="Woodage T."/>
            <person name="Zheng X.H."/>
            <person name="Zhong F."/>
        </authorList>
    </citation>
    <scope>NUCLEOTIDE SEQUENCE [LARGE SCALE GENOMIC DNA]</scope>
    <source>
        <strain>BN</strain>
        <strain evidence="3">Sprague-Dawley</strain>
    </source>
</reference>
<sequence>MFDIIPPTKKIACFSLDRSRKKEVEETTEQQDLPKGHPGPGGRCPSHVPSQYPTTGDSLLGRPKTNTAKS</sequence>
<feature type="region of interest" description="Disordered" evidence="1">
    <location>
        <begin position="16"/>
        <end position="70"/>
    </location>
</feature>
<protein>
    <submittedName>
        <fullName evidence="2">RCG58683</fullName>
    </submittedName>
</protein>
<proteinExistence type="predicted"/>
<evidence type="ECO:0000313" key="3">
    <source>
        <dbReference type="Proteomes" id="UP000234681"/>
    </source>
</evidence>
<evidence type="ECO:0000313" key="2">
    <source>
        <dbReference type="EMBL" id="EDM10592.1"/>
    </source>
</evidence>
<dbReference type="AlphaFoldDB" id="A6JL27"/>
<organism evidence="2 3">
    <name type="scientific">Rattus norvegicus</name>
    <name type="common">Rat</name>
    <dbReference type="NCBI Taxonomy" id="10116"/>
    <lineage>
        <taxon>Eukaryota</taxon>
        <taxon>Metazoa</taxon>
        <taxon>Chordata</taxon>
        <taxon>Craniata</taxon>
        <taxon>Vertebrata</taxon>
        <taxon>Euteleostomi</taxon>
        <taxon>Mammalia</taxon>
        <taxon>Eutheria</taxon>
        <taxon>Euarchontoglires</taxon>
        <taxon>Glires</taxon>
        <taxon>Rodentia</taxon>
        <taxon>Myomorpha</taxon>
        <taxon>Muroidea</taxon>
        <taxon>Muridae</taxon>
        <taxon>Murinae</taxon>
        <taxon>Rattus</taxon>
    </lineage>
</organism>
<feature type="compositionally biased region" description="Polar residues" evidence="1">
    <location>
        <begin position="48"/>
        <end position="57"/>
    </location>
</feature>
<evidence type="ECO:0000256" key="1">
    <source>
        <dbReference type="SAM" id="MobiDB-lite"/>
    </source>
</evidence>
<accession>A6JL27</accession>
<name>A6JL27_RAT</name>
<dbReference type="EMBL" id="CH473989">
    <property type="protein sequence ID" value="EDM10592.1"/>
    <property type="molecule type" value="Genomic_DNA"/>
</dbReference>